<sequence length="304" mass="34601">MNPIDQISKHLTLLGEIGPARTKFTSELNNKISAINTATENLEKMLEQIKELKKSNASSNRNIETVKKGFEEEISVLKEEAKKGESKNQETLQDIANKLSEYTNTLNEVKNATDNVDLTKLEENIRQLQEALGATVELPTQKSMGPNTKSGWSALRDNIKDANAGTTGLPGSDEGLPQDWASAVSEAEGSRGQTYYYRNDNPEGTRTWTKPTSGGRRKSRRNINMRRKGGRRTRRRRRHRRTGGFRYDMSPQEQKRSRTLRSVKSLRSKSIKKSRSKSRTKSRNVGRGAKGKKTKRRRKKRRKR</sequence>
<feature type="region of interest" description="Disordered" evidence="2">
    <location>
        <begin position="183"/>
        <end position="304"/>
    </location>
</feature>
<feature type="compositionally biased region" description="Basic residues" evidence="2">
    <location>
        <begin position="257"/>
        <end position="304"/>
    </location>
</feature>
<feature type="coiled-coil region" evidence="1">
    <location>
        <begin position="28"/>
        <end position="138"/>
    </location>
</feature>
<protein>
    <submittedName>
        <fullName evidence="3">Uncharacterized protein</fullName>
    </submittedName>
</protein>
<feature type="compositionally biased region" description="Basic residues" evidence="2">
    <location>
        <begin position="215"/>
        <end position="243"/>
    </location>
</feature>
<dbReference type="AlphaFoldDB" id="A0A6C0C322"/>
<organism evidence="3">
    <name type="scientific">viral metagenome</name>
    <dbReference type="NCBI Taxonomy" id="1070528"/>
    <lineage>
        <taxon>unclassified sequences</taxon>
        <taxon>metagenomes</taxon>
        <taxon>organismal metagenomes</taxon>
    </lineage>
</organism>
<reference evidence="3" key="1">
    <citation type="journal article" date="2020" name="Nature">
        <title>Giant virus diversity and host interactions through global metagenomics.</title>
        <authorList>
            <person name="Schulz F."/>
            <person name="Roux S."/>
            <person name="Paez-Espino D."/>
            <person name="Jungbluth S."/>
            <person name="Walsh D.A."/>
            <person name="Denef V.J."/>
            <person name="McMahon K.D."/>
            <person name="Konstantinidis K.T."/>
            <person name="Eloe-Fadrosh E.A."/>
            <person name="Kyrpides N.C."/>
            <person name="Woyke T."/>
        </authorList>
    </citation>
    <scope>NUCLEOTIDE SEQUENCE</scope>
    <source>
        <strain evidence="3">GVMAG-M-3300020185-18</strain>
    </source>
</reference>
<proteinExistence type="predicted"/>
<name>A0A6C0C322_9ZZZZ</name>
<accession>A0A6C0C322</accession>
<evidence type="ECO:0000256" key="2">
    <source>
        <dbReference type="SAM" id="MobiDB-lite"/>
    </source>
</evidence>
<evidence type="ECO:0000256" key="1">
    <source>
        <dbReference type="SAM" id="Coils"/>
    </source>
</evidence>
<feature type="compositionally biased region" description="Polar residues" evidence="2">
    <location>
        <begin position="202"/>
        <end position="212"/>
    </location>
</feature>
<evidence type="ECO:0000313" key="3">
    <source>
        <dbReference type="EMBL" id="QHS98702.1"/>
    </source>
</evidence>
<dbReference type="EMBL" id="MN739321">
    <property type="protein sequence ID" value="QHS98702.1"/>
    <property type="molecule type" value="Genomic_DNA"/>
</dbReference>
<keyword evidence="1" id="KW-0175">Coiled coil</keyword>